<proteinExistence type="predicted"/>
<dbReference type="PROSITE" id="PS50943">
    <property type="entry name" value="HTH_CROC1"/>
    <property type="match status" value="1"/>
</dbReference>
<dbReference type="Proteomes" id="UP000023464">
    <property type="component" value="Unassembled WGS sequence"/>
</dbReference>
<dbReference type="SUPFAM" id="SSF47413">
    <property type="entry name" value="lambda repressor-like DNA-binding domains"/>
    <property type="match status" value="1"/>
</dbReference>
<dbReference type="InterPro" id="IPR001387">
    <property type="entry name" value="Cro/C1-type_HTH"/>
</dbReference>
<gene>
    <name evidence="2" type="ORF">BA1DRAFT_03795</name>
</gene>
<dbReference type="PATRIC" id="fig|1393736.3.peg.3868"/>
<dbReference type="CDD" id="cd00093">
    <property type="entry name" value="HTH_XRE"/>
    <property type="match status" value="1"/>
</dbReference>
<comment type="caution">
    <text evidence="2">The sequence shown here is derived from an EMBL/GenBank/DDBJ whole genome shotgun (WGS) entry which is preliminary data.</text>
</comment>
<dbReference type="Gene3D" id="1.10.260.40">
    <property type="entry name" value="lambda repressor-like DNA-binding domains"/>
    <property type="match status" value="1"/>
</dbReference>
<dbReference type="InterPro" id="IPR010982">
    <property type="entry name" value="Lambda_DNA-bd_dom_sf"/>
</dbReference>
<dbReference type="AlphaFoldDB" id="A0A022PC04"/>
<dbReference type="RefSeq" id="WP_036782075.1">
    <property type="nucleotide sequence ID" value="NZ_CAWLTM010000043.1"/>
</dbReference>
<keyword evidence="3" id="KW-1185">Reference proteome</keyword>
<name>A0A022PC04_9GAMM</name>
<protein>
    <submittedName>
        <fullName evidence="2">Putative conserved small protein</fullName>
    </submittedName>
</protein>
<evidence type="ECO:0000313" key="2">
    <source>
        <dbReference type="EMBL" id="EYU13712.1"/>
    </source>
</evidence>
<evidence type="ECO:0000259" key="1">
    <source>
        <dbReference type="PROSITE" id="PS50943"/>
    </source>
</evidence>
<dbReference type="InterPro" id="IPR039554">
    <property type="entry name" value="HigA2-like_HTH"/>
</dbReference>
<dbReference type="EMBL" id="JFGV01000072">
    <property type="protein sequence ID" value="EYU13712.1"/>
    <property type="molecule type" value="Genomic_DNA"/>
</dbReference>
<reference evidence="2 3" key="1">
    <citation type="submission" date="2014-03" db="EMBL/GenBank/DDBJ databases">
        <title>Draft Genome of Photorhabdus luminescens BA1, an Egyptian Isolate.</title>
        <authorList>
            <person name="Ghazal S."/>
            <person name="Hurst S.G.IV."/>
            <person name="Morris K."/>
            <person name="Thomas K."/>
            <person name="Tisa L.S."/>
        </authorList>
    </citation>
    <scope>NUCLEOTIDE SEQUENCE [LARGE SCALE GENOMIC DNA]</scope>
    <source>
        <strain evidence="2 3">BA1</strain>
    </source>
</reference>
<feature type="domain" description="HTH cro/C1-type" evidence="1">
    <location>
        <begin position="33"/>
        <end position="75"/>
    </location>
</feature>
<evidence type="ECO:0000313" key="3">
    <source>
        <dbReference type="Proteomes" id="UP000023464"/>
    </source>
</evidence>
<organism evidence="2 3">
    <name type="scientific">Photorhabdus aegyptia</name>
    <dbReference type="NCBI Taxonomy" id="2805098"/>
    <lineage>
        <taxon>Bacteria</taxon>
        <taxon>Pseudomonadati</taxon>
        <taxon>Pseudomonadota</taxon>
        <taxon>Gammaproteobacteria</taxon>
        <taxon>Enterobacterales</taxon>
        <taxon>Morganellaceae</taxon>
        <taxon>Photorhabdus</taxon>
    </lineage>
</organism>
<dbReference type="GO" id="GO:0003677">
    <property type="term" value="F:DNA binding"/>
    <property type="evidence" value="ECO:0007669"/>
    <property type="project" value="InterPro"/>
</dbReference>
<accession>A0A022PC04</accession>
<dbReference type="Pfam" id="PF13744">
    <property type="entry name" value="HTH_37"/>
    <property type="match status" value="1"/>
</dbReference>
<sequence length="103" mass="11613">MKIQTFESVWDAISDTPEQAENMKIRAQLINILNAWIAKRKFTQAEAAKLLGITQPRVSELTRGKIQLFSVDKLIMMMAHAGVYIRNIEISEPEVSLTTLPAV</sequence>